<dbReference type="AlphaFoldDB" id="A0A915KXB0"/>
<reference evidence="2" key="1">
    <citation type="submission" date="2022-11" db="UniProtKB">
        <authorList>
            <consortium name="WormBaseParasite"/>
        </authorList>
    </citation>
    <scope>IDENTIFICATION</scope>
</reference>
<keyword evidence="1" id="KW-1185">Reference proteome</keyword>
<protein>
    <submittedName>
        <fullName evidence="2">Uncharacterized protein</fullName>
    </submittedName>
</protein>
<evidence type="ECO:0000313" key="1">
    <source>
        <dbReference type="Proteomes" id="UP000887565"/>
    </source>
</evidence>
<dbReference type="Proteomes" id="UP000887565">
    <property type="component" value="Unplaced"/>
</dbReference>
<name>A0A915KXB0_ROMCU</name>
<dbReference type="WBParaSite" id="nRc.2.0.1.t42809-RA">
    <property type="protein sequence ID" value="nRc.2.0.1.t42809-RA"/>
    <property type="gene ID" value="nRc.2.0.1.g42809"/>
</dbReference>
<proteinExistence type="predicted"/>
<accession>A0A915KXB0</accession>
<sequence>MGMEPILQLTYGRKYCEENLRSSSLNETIESEIDLSDDDIFASRMADNHTSKEQKFCWVSARTGDEIEFFLYNEKKALLTSKQHTLQHI</sequence>
<evidence type="ECO:0000313" key="2">
    <source>
        <dbReference type="WBParaSite" id="nRc.2.0.1.t42809-RA"/>
    </source>
</evidence>
<organism evidence="1 2">
    <name type="scientific">Romanomermis culicivorax</name>
    <name type="common">Nematode worm</name>
    <dbReference type="NCBI Taxonomy" id="13658"/>
    <lineage>
        <taxon>Eukaryota</taxon>
        <taxon>Metazoa</taxon>
        <taxon>Ecdysozoa</taxon>
        <taxon>Nematoda</taxon>
        <taxon>Enoplea</taxon>
        <taxon>Dorylaimia</taxon>
        <taxon>Mermithida</taxon>
        <taxon>Mermithoidea</taxon>
        <taxon>Mermithidae</taxon>
        <taxon>Romanomermis</taxon>
    </lineage>
</organism>